<keyword evidence="4" id="KW-0479">Metal-binding</keyword>
<accession>A0A5J6WUS9</accession>
<evidence type="ECO:0000256" key="3">
    <source>
        <dbReference type="ARBA" id="ARBA00022630"/>
    </source>
</evidence>
<dbReference type="GO" id="GO:0008720">
    <property type="term" value="F:D-lactate dehydrogenase (NAD+) activity"/>
    <property type="evidence" value="ECO:0007669"/>
    <property type="project" value="TreeGrafter"/>
</dbReference>
<organism evidence="15 16">
    <name type="scientific">Moritella marina ATCC 15381</name>
    <dbReference type="NCBI Taxonomy" id="1202962"/>
    <lineage>
        <taxon>Bacteria</taxon>
        <taxon>Pseudomonadati</taxon>
        <taxon>Pseudomonadota</taxon>
        <taxon>Gammaproteobacteria</taxon>
        <taxon>Alteromonadales</taxon>
        <taxon>Moritellaceae</taxon>
        <taxon>Moritella</taxon>
    </lineage>
</organism>
<dbReference type="InterPro" id="IPR016164">
    <property type="entry name" value="FAD-linked_Oxase-like_C"/>
</dbReference>
<dbReference type="InterPro" id="IPR006094">
    <property type="entry name" value="Oxid_FAD_bind_N"/>
</dbReference>
<evidence type="ECO:0000313" key="16">
    <source>
        <dbReference type="Proteomes" id="UP000327424"/>
    </source>
</evidence>
<dbReference type="GO" id="GO:0004458">
    <property type="term" value="F:D-lactate dehydrogenase (cytochrome) activity"/>
    <property type="evidence" value="ECO:0007669"/>
    <property type="project" value="TreeGrafter"/>
</dbReference>
<dbReference type="InterPro" id="IPR017900">
    <property type="entry name" value="4Fe4S_Fe_S_CS"/>
</dbReference>
<dbReference type="InterPro" id="IPR016167">
    <property type="entry name" value="FAD-bd_PCMH_sub1"/>
</dbReference>
<dbReference type="Gene3D" id="3.30.465.10">
    <property type="match status" value="1"/>
</dbReference>
<comment type="catalytic activity">
    <reaction evidence="10">
        <text>(R)-2-hydroxyglutarate + A = 2-oxoglutarate + AH2</text>
        <dbReference type="Rhea" id="RHEA:38295"/>
        <dbReference type="ChEBI" id="CHEBI:13193"/>
        <dbReference type="ChEBI" id="CHEBI:15801"/>
        <dbReference type="ChEBI" id="CHEBI:16810"/>
        <dbReference type="ChEBI" id="CHEBI:17499"/>
        <dbReference type="EC" id="1.1.99.39"/>
    </reaction>
    <physiologicalReaction direction="left-to-right" evidence="10">
        <dbReference type="Rhea" id="RHEA:38296"/>
    </physiologicalReaction>
</comment>
<keyword evidence="8" id="KW-0411">Iron-sulfur</keyword>
<gene>
    <name evidence="15" type="ORF">FR932_01665</name>
</gene>
<dbReference type="OrthoDB" id="9811557at2"/>
<dbReference type="KEGG" id="mmaa:FR932_01665"/>
<dbReference type="GO" id="GO:0071949">
    <property type="term" value="F:FAD binding"/>
    <property type="evidence" value="ECO:0007669"/>
    <property type="project" value="InterPro"/>
</dbReference>
<evidence type="ECO:0000256" key="11">
    <source>
        <dbReference type="ARBA" id="ARBA00060924"/>
    </source>
</evidence>
<evidence type="ECO:0000259" key="14">
    <source>
        <dbReference type="PROSITE" id="PS51387"/>
    </source>
</evidence>
<proteinExistence type="inferred from homology"/>
<keyword evidence="16" id="KW-1185">Reference proteome</keyword>
<keyword evidence="2" id="KW-0004">4Fe-4S</keyword>
<dbReference type="PANTHER" id="PTHR11748:SF119">
    <property type="entry name" value="D-2-HYDROXYGLUTARATE DEHYDROGENASE"/>
    <property type="match status" value="1"/>
</dbReference>
<keyword evidence="3" id="KW-0285">Flavoprotein</keyword>
<evidence type="ECO:0000256" key="5">
    <source>
        <dbReference type="ARBA" id="ARBA00022827"/>
    </source>
</evidence>
<keyword evidence="7" id="KW-0408">Iron</keyword>
<dbReference type="PROSITE" id="PS51387">
    <property type="entry name" value="FAD_PCMH"/>
    <property type="match status" value="1"/>
</dbReference>
<dbReference type="GO" id="GO:1903457">
    <property type="term" value="P:lactate catabolic process"/>
    <property type="evidence" value="ECO:0007669"/>
    <property type="project" value="TreeGrafter"/>
</dbReference>
<comment type="similarity">
    <text evidence="11">In the N-terminal section; belongs to the FAD-binding oxidoreductase/transferase type 4 family.</text>
</comment>
<dbReference type="InterPro" id="IPR036318">
    <property type="entry name" value="FAD-bd_PCMH-like_sf"/>
</dbReference>
<evidence type="ECO:0000256" key="1">
    <source>
        <dbReference type="ARBA" id="ARBA00001974"/>
    </source>
</evidence>
<dbReference type="GO" id="GO:0046872">
    <property type="term" value="F:metal ion binding"/>
    <property type="evidence" value="ECO:0007669"/>
    <property type="project" value="UniProtKB-KW"/>
</dbReference>
<dbReference type="InterPro" id="IPR016166">
    <property type="entry name" value="FAD-bd_PCMH"/>
</dbReference>
<dbReference type="AlphaFoldDB" id="A0A5J6WUS9"/>
<dbReference type="Proteomes" id="UP000327424">
    <property type="component" value="Chromosome"/>
</dbReference>
<evidence type="ECO:0000256" key="10">
    <source>
        <dbReference type="ARBA" id="ARBA00051291"/>
    </source>
</evidence>
<dbReference type="EMBL" id="CP044399">
    <property type="protein sequence ID" value="QFI40182.1"/>
    <property type="molecule type" value="Genomic_DNA"/>
</dbReference>
<dbReference type="SUPFAM" id="SSF46548">
    <property type="entry name" value="alpha-helical ferredoxin"/>
    <property type="match status" value="1"/>
</dbReference>
<reference evidence="15 16" key="1">
    <citation type="submission" date="2019-09" db="EMBL/GenBank/DDBJ databases">
        <title>Hybrid Assembly of the complete Genome of the Deep-Sea Bacterium Moritella marina from long Nanopore and Illumina reads.</title>
        <authorList>
            <person name="Magin S."/>
            <person name="Georgoulis A."/>
            <person name="Papadimitriou K."/>
            <person name="Iliakis G."/>
            <person name="Vorgias C.E."/>
        </authorList>
    </citation>
    <scope>NUCLEOTIDE SEQUENCE [LARGE SCALE GENOMIC DNA]</scope>
    <source>
        <strain evidence="15 16">MP-1</strain>
    </source>
</reference>
<dbReference type="FunFam" id="3.30.70.2740:FF:000003">
    <property type="entry name" value="Oxidoreductase, FAD-binding, putative"/>
    <property type="match status" value="1"/>
</dbReference>
<dbReference type="Gene3D" id="3.30.70.2740">
    <property type="match status" value="1"/>
</dbReference>
<protein>
    <recommendedName>
        <fullName evidence="12">D-2-hydroxyglutarate dehydrogenase</fullName>
        <ecNumber evidence="9">1.1.99.39</ecNumber>
    </recommendedName>
</protein>
<dbReference type="SUPFAM" id="SSF55103">
    <property type="entry name" value="FAD-linked oxidases, C-terminal domain"/>
    <property type="match status" value="1"/>
</dbReference>
<dbReference type="InterPro" id="IPR016171">
    <property type="entry name" value="Vanillyl_alc_oxidase_C-sub2"/>
</dbReference>
<evidence type="ECO:0000256" key="8">
    <source>
        <dbReference type="ARBA" id="ARBA00023014"/>
    </source>
</evidence>
<dbReference type="Gene3D" id="3.30.43.10">
    <property type="entry name" value="Uridine Diphospho-n-acetylenolpyruvylglucosamine Reductase, domain 2"/>
    <property type="match status" value="1"/>
</dbReference>
<evidence type="ECO:0000256" key="6">
    <source>
        <dbReference type="ARBA" id="ARBA00023002"/>
    </source>
</evidence>
<dbReference type="PANTHER" id="PTHR11748">
    <property type="entry name" value="D-LACTATE DEHYDROGENASE"/>
    <property type="match status" value="1"/>
</dbReference>
<dbReference type="PROSITE" id="PS00198">
    <property type="entry name" value="4FE4S_FER_1"/>
    <property type="match status" value="1"/>
</dbReference>
<dbReference type="GO" id="GO:0051990">
    <property type="term" value="F:(R)-2-hydroxyglutarate dehydrogenase activity"/>
    <property type="evidence" value="ECO:0007669"/>
    <property type="project" value="UniProtKB-EC"/>
</dbReference>
<evidence type="ECO:0000313" key="15">
    <source>
        <dbReference type="EMBL" id="QFI40182.1"/>
    </source>
</evidence>
<dbReference type="PROSITE" id="PS51379">
    <property type="entry name" value="4FE4S_FER_2"/>
    <property type="match status" value="1"/>
</dbReference>
<evidence type="ECO:0000259" key="13">
    <source>
        <dbReference type="PROSITE" id="PS51379"/>
    </source>
</evidence>
<dbReference type="Pfam" id="PF02913">
    <property type="entry name" value="FAD-oxidase_C"/>
    <property type="match status" value="1"/>
</dbReference>
<evidence type="ECO:0000256" key="9">
    <source>
        <dbReference type="ARBA" id="ARBA00039003"/>
    </source>
</evidence>
<dbReference type="Gene3D" id="1.10.45.10">
    <property type="entry name" value="Vanillyl-alcohol Oxidase, Chain A, domain 4"/>
    <property type="match status" value="1"/>
</dbReference>
<evidence type="ECO:0000256" key="12">
    <source>
        <dbReference type="ARBA" id="ARBA00067680"/>
    </source>
</evidence>
<dbReference type="InterPro" id="IPR004113">
    <property type="entry name" value="FAD-bd_oxidored_4_C"/>
</dbReference>
<dbReference type="Pfam" id="PF01565">
    <property type="entry name" value="FAD_binding_4"/>
    <property type="match status" value="1"/>
</dbReference>
<dbReference type="SUPFAM" id="SSF56176">
    <property type="entry name" value="FAD-binding/transporter-associated domain-like"/>
    <property type="match status" value="1"/>
</dbReference>
<dbReference type="RefSeq" id="WP_019628837.1">
    <property type="nucleotide sequence ID" value="NZ_ALOE01000011.1"/>
</dbReference>
<dbReference type="GO" id="GO:0051539">
    <property type="term" value="F:4 iron, 4 sulfur cluster binding"/>
    <property type="evidence" value="ECO:0007669"/>
    <property type="project" value="UniProtKB-KW"/>
</dbReference>
<name>A0A5J6WUS9_MORMI</name>
<evidence type="ECO:0000256" key="4">
    <source>
        <dbReference type="ARBA" id="ARBA00022723"/>
    </source>
</evidence>
<keyword evidence="5" id="KW-0274">FAD</keyword>
<evidence type="ECO:0000256" key="7">
    <source>
        <dbReference type="ARBA" id="ARBA00023004"/>
    </source>
</evidence>
<dbReference type="InterPro" id="IPR016169">
    <property type="entry name" value="FAD-bd_PCMH_sub2"/>
</dbReference>
<dbReference type="EC" id="1.1.99.39" evidence="9"/>
<comment type="cofactor">
    <cofactor evidence="1">
        <name>FAD</name>
        <dbReference type="ChEBI" id="CHEBI:57692"/>
    </cofactor>
</comment>
<evidence type="ECO:0000256" key="2">
    <source>
        <dbReference type="ARBA" id="ARBA00022485"/>
    </source>
</evidence>
<feature type="domain" description="4Fe-4S ferredoxin-type" evidence="13">
    <location>
        <begin position="665"/>
        <end position="697"/>
    </location>
</feature>
<dbReference type="InterPro" id="IPR017896">
    <property type="entry name" value="4Fe4S_Fe-S-bd"/>
</dbReference>
<feature type="domain" description="FAD-binding PCMH-type" evidence="14">
    <location>
        <begin position="48"/>
        <end position="283"/>
    </location>
</feature>
<sequence length="1035" mass="115026">MIPELSYQDAVKSEYLAFLSALEVSEFSGDIEKSYASRLAVATDNSIYQLLPQAVVLPRNHQDLMIMTALSLQIEFQTVTFSPRGGGTGTNGQSLTDGIIVDMSRHMNNIIDINVEEGWVQVQTGVVKDQLNEFLKPYGFFFSPDLSTSNRATIGGMINTDASGQGSLKYGKTSDHVLSVSAVLMDGCELITASQSSEVLQEKAQAQSDNYLGNVCHQVIDTISHKQQQITDTFPTLNRFLTGYDLVHLYDKNTDEFDLGRILCGSEGSLAFITEAKLSLTPIPKFRCLVNVKYDSFDSALRNAPFLIKANALSVETVDSVVLNLAKQDIVWHSVKSLITDVPNKDMQGINFVEFAEDDGDIQQQKITGLTAELDRLMAAGEAGVIGYQICEQLSDVMKIYGMRKKAVGLLGATKGQAKPLAFAEDTAVPPEHLADYIVEFRALLDSYKLHYGMFGHVDAGVLHVRPALDMLDPQQEVILREISDKVVALTAKYKGLMWGEHGRGFRSEYGPEFFGDELFTELRKIKAAFDPDNRLNPGKICTPISSDAALVSVDATKRGAYDRQIPVTVRESFPQAIDCNGNGLCFNYDTKSPMCPSFKHTGDRRHSPKGRAGLMREWLRQLSCHEMTEHELGQQLTNQQVGVATFTTRLKNSWNKARGRYDFSHEVMDAMQGCLACKACTVQCPVKVDVPEFRSRFIDQYHSRYLRPVKDFAVGYSESYTPMMAKMPKFFNFWLGQDWLQAATKYTIGMVDIPLLSVPTLSESLRGHYAQSFDLAFLQRLSKADKAKHVLVVQDPFTSFYEAELVQTFVALIEKLGLKPVILPFKPNGKPQHVKGFLAKFAKTAATAAEFLNELQQLGMPMVGIEPALVLCYRDEYKQILADKRGDFNVQLIQEWLLTDNAQAYLAEAINGQSIGREVIDGKVSAAPYYLFAHCTEKTNKPTAEQEWQQVFNGFGLALDTVATGCCGMAGSFGHDAKNVDASKSIYSQSWKHAISQRDASRCLATGYSCRSQVKRMDKVRLNHPVKALLDALN</sequence>
<keyword evidence="6" id="KW-0560">Oxidoreductase</keyword>